<dbReference type="Gene3D" id="1.20.1600.10">
    <property type="entry name" value="Outer membrane efflux proteins (OEP)"/>
    <property type="match status" value="1"/>
</dbReference>
<dbReference type="InterPro" id="IPR003423">
    <property type="entry name" value="OMP_efflux"/>
</dbReference>
<dbReference type="STRING" id="1280948.HY36_05820"/>
<keyword evidence="5" id="KW-0812">Transmembrane</keyword>
<evidence type="ECO:0000313" key="10">
    <source>
        <dbReference type="EMBL" id="KCZ60497.1"/>
    </source>
</evidence>
<dbReference type="NCBIfam" id="TIGR01844">
    <property type="entry name" value="type_I_sec_TolC"/>
    <property type="match status" value="1"/>
</dbReference>
<dbReference type="EMBL" id="AWFH01000023">
    <property type="protein sequence ID" value="KCZ60497.1"/>
    <property type="molecule type" value="Genomic_DNA"/>
</dbReference>
<comment type="caution">
    <text evidence="10">The sequence shown here is derived from an EMBL/GenBank/DDBJ whole genome shotgun (WGS) entry which is preliminary data.</text>
</comment>
<keyword evidence="8" id="KW-0175">Coiled coil</keyword>
<dbReference type="OrthoDB" id="9789368at2"/>
<dbReference type="PANTHER" id="PTHR30026">
    <property type="entry name" value="OUTER MEMBRANE PROTEIN TOLC"/>
    <property type="match status" value="1"/>
</dbReference>
<organism evidence="10 11">
    <name type="scientific">Hyphomonas atlantica</name>
    <dbReference type="NCBI Taxonomy" id="1280948"/>
    <lineage>
        <taxon>Bacteria</taxon>
        <taxon>Pseudomonadati</taxon>
        <taxon>Pseudomonadota</taxon>
        <taxon>Alphaproteobacteria</taxon>
        <taxon>Hyphomonadales</taxon>
        <taxon>Hyphomonadaceae</taxon>
        <taxon>Hyphomonas</taxon>
    </lineage>
</organism>
<evidence type="ECO:0000256" key="4">
    <source>
        <dbReference type="ARBA" id="ARBA00022452"/>
    </source>
</evidence>
<evidence type="ECO:0000256" key="3">
    <source>
        <dbReference type="ARBA" id="ARBA00022448"/>
    </source>
</evidence>
<evidence type="ECO:0000256" key="7">
    <source>
        <dbReference type="ARBA" id="ARBA00023237"/>
    </source>
</evidence>
<name>A0A059DZR1_9PROT</name>
<reference evidence="10 11" key="1">
    <citation type="journal article" date="2014" name="Antonie Van Leeuwenhoek">
        <title>Hyphomonas beringensis sp. nov. and Hyphomonas chukchiensis sp. nov., isolated from surface seawater of the Bering Sea and Chukchi Sea.</title>
        <authorList>
            <person name="Li C."/>
            <person name="Lai Q."/>
            <person name="Li G."/>
            <person name="Dong C."/>
            <person name="Wang J."/>
            <person name="Liao Y."/>
            <person name="Shao Z."/>
        </authorList>
    </citation>
    <scope>NUCLEOTIDE SEQUENCE [LARGE SCALE GENOMIC DNA]</scope>
    <source>
        <strain evidence="10 11">22II1-22F38</strain>
    </source>
</reference>
<evidence type="ECO:0000313" key="11">
    <source>
        <dbReference type="Proteomes" id="UP000024547"/>
    </source>
</evidence>
<dbReference type="PANTHER" id="PTHR30026:SF20">
    <property type="entry name" value="OUTER MEMBRANE PROTEIN TOLC"/>
    <property type="match status" value="1"/>
</dbReference>
<keyword evidence="4" id="KW-1134">Transmembrane beta strand</keyword>
<evidence type="ECO:0000256" key="5">
    <source>
        <dbReference type="ARBA" id="ARBA00022692"/>
    </source>
</evidence>
<dbReference type="GO" id="GO:0015562">
    <property type="term" value="F:efflux transmembrane transporter activity"/>
    <property type="evidence" value="ECO:0007669"/>
    <property type="project" value="InterPro"/>
</dbReference>
<dbReference type="GO" id="GO:1990281">
    <property type="term" value="C:efflux pump complex"/>
    <property type="evidence" value="ECO:0007669"/>
    <property type="project" value="TreeGrafter"/>
</dbReference>
<proteinExistence type="inferred from homology"/>
<dbReference type="PATRIC" id="fig|1280948.3.peg.2219"/>
<dbReference type="InterPro" id="IPR010130">
    <property type="entry name" value="T1SS_OMP_TolC"/>
</dbReference>
<dbReference type="Proteomes" id="UP000024547">
    <property type="component" value="Unassembled WGS sequence"/>
</dbReference>
<evidence type="ECO:0000256" key="9">
    <source>
        <dbReference type="SAM" id="SignalP"/>
    </source>
</evidence>
<dbReference type="GO" id="GO:0015288">
    <property type="term" value="F:porin activity"/>
    <property type="evidence" value="ECO:0007669"/>
    <property type="project" value="TreeGrafter"/>
</dbReference>
<dbReference type="GO" id="GO:0009279">
    <property type="term" value="C:cell outer membrane"/>
    <property type="evidence" value="ECO:0007669"/>
    <property type="project" value="UniProtKB-SubCell"/>
</dbReference>
<keyword evidence="9" id="KW-0732">Signal</keyword>
<sequence>MNFHRTVAVSVIALSAVSLPAANAETLADAVNAALATNPGLQAQRAEADIAIENVEQARSQGRTTVDLSGSAGIEYIDSNAPFAELAGTNGDRPIASAQIQAAKPIYTGGRIRAGVRQAQAGVDAAESQYVAAEQDLILQVVTAYVDVRSDLEAVTIRENNVEVTGEQVRAASDRFDVGVVTRTDVSLSQARLEGARAALAGAQATLEADIANYQFLTGLTPTDLAPPPPLPPLPASLDDALQIALDNNPDLIAARHAERAAREAIEVAKGQYKPQISIVGTAARQETYNDFTQRDSSVSAVAQGTIPLLSGGLIQSQVKSAKLQRAQAQRQIDTLQRSIRAQIAQSWFGYEASLRSIAASERQVEAAQIAYDGAKEELAVGIRTTLDVLDQEQQLFEARLSLVQAERDSYVAAHNLLRATGQLAPEMLLLDGEVGDSR</sequence>
<keyword evidence="6" id="KW-0472">Membrane</keyword>
<keyword evidence="7" id="KW-0998">Cell outer membrane</keyword>
<accession>A0A059DZR1</accession>
<evidence type="ECO:0000256" key="1">
    <source>
        <dbReference type="ARBA" id="ARBA00004442"/>
    </source>
</evidence>
<protein>
    <recommendedName>
        <fullName evidence="12">Type I secretion protein TolC</fullName>
    </recommendedName>
</protein>
<gene>
    <name evidence="10" type="ORF">HY36_05820</name>
</gene>
<comment type="similarity">
    <text evidence="2">Belongs to the outer membrane factor (OMF) (TC 1.B.17) family.</text>
</comment>
<dbReference type="InterPro" id="IPR051906">
    <property type="entry name" value="TolC-like"/>
</dbReference>
<comment type="subcellular location">
    <subcellularLocation>
        <location evidence="1">Cell outer membrane</location>
    </subcellularLocation>
</comment>
<evidence type="ECO:0008006" key="12">
    <source>
        <dbReference type="Google" id="ProtNLM"/>
    </source>
</evidence>
<keyword evidence="3" id="KW-0813">Transport</keyword>
<feature type="chain" id="PRO_5001576830" description="Type I secretion protein TolC" evidence="9">
    <location>
        <begin position="25"/>
        <end position="439"/>
    </location>
</feature>
<evidence type="ECO:0000256" key="2">
    <source>
        <dbReference type="ARBA" id="ARBA00007613"/>
    </source>
</evidence>
<evidence type="ECO:0000256" key="8">
    <source>
        <dbReference type="SAM" id="Coils"/>
    </source>
</evidence>
<dbReference type="SUPFAM" id="SSF56954">
    <property type="entry name" value="Outer membrane efflux proteins (OEP)"/>
    <property type="match status" value="1"/>
</dbReference>
<dbReference type="Pfam" id="PF02321">
    <property type="entry name" value="OEP"/>
    <property type="match status" value="2"/>
</dbReference>
<keyword evidence="11" id="KW-1185">Reference proteome</keyword>
<dbReference type="RefSeq" id="WP_051602714.1">
    <property type="nucleotide sequence ID" value="NZ_AWFH01000023.1"/>
</dbReference>
<feature type="coiled-coil region" evidence="8">
    <location>
        <begin position="319"/>
        <end position="378"/>
    </location>
</feature>
<dbReference type="AlphaFoldDB" id="A0A059DZR1"/>
<evidence type="ECO:0000256" key="6">
    <source>
        <dbReference type="ARBA" id="ARBA00023136"/>
    </source>
</evidence>
<feature type="signal peptide" evidence="9">
    <location>
        <begin position="1"/>
        <end position="24"/>
    </location>
</feature>
<dbReference type="eggNOG" id="COG1538">
    <property type="taxonomic scope" value="Bacteria"/>
</dbReference>